<accession>A0ABW3PN12</accession>
<sequence>MRKSLPSKLIIRKHSSILVMIRRALILIALWLVTGSIIYINVCFLLNAYSDSLVADYLVLNLSVRAYVIFALLVVVVTSLMIIFGCWRIRRLKRRAENHG</sequence>
<organism evidence="2 3">
    <name type="scientific">Lentilactobacillus raoultii</name>
    <dbReference type="NCBI Taxonomy" id="1987503"/>
    <lineage>
        <taxon>Bacteria</taxon>
        <taxon>Bacillati</taxon>
        <taxon>Bacillota</taxon>
        <taxon>Bacilli</taxon>
        <taxon>Lactobacillales</taxon>
        <taxon>Lactobacillaceae</taxon>
        <taxon>Lentilactobacillus</taxon>
    </lineage>
</organism>
<proteinExistence type="predicted"/>
<keyword evidence="1" id="KW-1133">Transmembrane helix</keyword>
<comment type="caution">
    <text evidence="2">The sequence shown here is derived from an EMBL/GenBank/DDBJ whole genome shotgun (WGS) entry which is preliminary data.</text>
</comment>
<dbReference type="RefSeq" id="WP_370824653.1">
    <property type="nucleotide sequence ID" value="NZ_JBHTLH010000019.1"/>
</dbReference>
<keyword evidence="1" id="KW-0812">Transmembrane</keyword>
<name>A0ABW3PN12_9LACO</name>
<feature type="transmembrane region" description="Helical" evidence="1">
    <location>
        <begin position="67"/>
        <end position="87"/>
    </location>
</feature>
<protein>
    <submittedName>
        <fullName evidence="2">Uncharacterized protein</fullName>
    </submittedName>
</protein>
<evidence type="ECO:0000313" key="2">
    <source>
        <dbReference type="EMBL" id="MFD1125303.1"/>
    </source>
</evidence>
<evidence type="ECO:0000256" key="1">
    <source>
        <dbReference type="SAM" id="Phobius"/>
    </source>
</evidence>
<dbReference type="EMBL" id="JBHTLH010000019">
    <property type="protein sequence ID" value="MFD1125303.1"/>
    <property type="molecule type" value="Genomic_DNA"/>
</dbReference>
<keyword evidence="3" id="KW-1185">Reference proteome</keyword>
<feature type="transmembrane region" description="Helical" evidence="1">
    <location>
        <begin position="21"/>
        <end position="47"/>
    </location>
</feature>
<keyword evidence="1" id="KW-0472">Membrane</keyword>
<reference evidence="3" key="1">
    <citation type="journal article" date="2019" name="Int. J. Syst. Evol. Microbiol.">
        <title>The Global Catalogue of Microorganisms (GCM) 10K type strain sequencing project: providing services to taxonomists for standard genome sequencing and annotation.</title>
        <authorList>
            <consortium name="The Broad Institute Genomics Platform"/>
            <consortium name="The Broad Institute Genome Sequencing Center for Infectious Disease"/>
            <person name="Wu L."/>
            <person name="Ma J."/>
        </authorList>
    </citation>
    <scope>NUCLEOTIDE SEQUENCE [LARGE SCALE GENOMIC DNA]</scope>
    <source>
        <strain evidence="3">CCUG 71848</strain>
    </source>
</reference>
<dbReference type="Proteomes" id="UP001597156">
    <property type="component" value="Unassembled WGS sequence"/>
</dbReference>
<gene>
    <name evidence="2" type="ORF">ACFQ22_08035</name>
</gene>
<evidence type="ECO:0000313" key="3">
    <source>
        <dbReference type="Proteomes" id="UP001597156"/>
    </source>
</evidence>